<evidence type="ECO:0000256" key="1">
    <source>
        <dbReference type="ARBA" id="ARBA00022723"/>
    </source>
</evidence>
<dbReference type="Pfam" id="PF19208">
    <property type="entry name" value="DUF5880"/>
    <property type="match status" value="1"/>
</dbReference>
<protein>
    <recommendedName>
        <fullName evidence="5">TFIIS-type domain-containing protein</fullName>
    </recommendedName>
</protein>
<evidence type="ECO:0000313" key="6">
    <source>
        <dbReference type="EMBL" id="QHT14220.1"/>
    </source>
</evidence>
<dbReference type="CDD" id="cd13749">
    <property type="entry name" value="Zn-ribbon_TFIIS"/>
    <property type="match status" value="1"/>
</dbReference>
<evidence type="ECO:0000256" key="4">
    <source>
        <dbReference type="SAM" id="MobiDB-lite"/>
    </source>
</evidence>
<organism evidence="6">
    <name type="scientific">viral metagenome</name>
    <dbReference type="NCBI Taxonomy" id="1070528"/>
    <lineage>
        <taxon>unclassified sequences</taxon>
        <taxon>metagenomes</taxon>
        <taxon>organismal metagenomes</taxon>
    </lineage>
</organism>
<dbReference type="AlphaFoldDB" id="A0A6C0DD00"/>
<keyword evidence="2" id="KW-0863">Zinc-finger</keyword>
<accession>A0A6C0DD00</accession>
<dbReference type="SUPFAM" id="SSF57783">
    <property type="entry name" value="Zinc beta-ribbon"/>
    <property type="match status" value="1"/>
</dbReference>
<dbReference type="InterPro" id="IPR001222">
    <property type="entry name" value="Znf_TFIIS"/>
</dbReference>
<dbReference type="Gene3D" id="2.20.25.10">
    <property type="match status" value="1"/>
</dbReference>
<dbReference type="GO" id="GO:0008270">
    <property type="term" value="F:zinc ion binding"/>
    <property type="evidence" value="ECO:0007669"/>
    <property type="project" value="UniProtKB-KW"/>
</dbReference>
<dbReference type="GO" id="GO:0006351">
    <property type="term" value="P:DNA-templated transcription"/>
    <property type="evidence" value="ECO:0007669"/>
    <property type="project" value="InterPro"/>
</dbReference>
<feature type="domain" description="TFIIS-type" evidence="5">
    <location>
        <begin position="357"/>
        <end position="397"/>
    </location>
</feature>
<evidence type="ECO:0000256" key="3">
    <source>
        <dbReference type="ARBA" id="ARBA00022833"/>
    </source>
</evidence>
<dbReference type="PANTHER" id="PTHR11477:SF0">
    <property type="entry name" value="IP08861P-RELATED"/>
    <property type="match status" value="1"/>
</dbReference>
<dbReference type="InterPro" id="IPR043653">
    <property type="entry name" value="DUF5880"/>
</dbReference>
<dbReference type="PROSITE" id="PS51133">
    <property type="entry name" value="ZF_TFIIS_2"/>
    <property type="match status" value="1"/>
</dbReference>
<dbReference type="Pfam" id="PF01096">
    <property type="entry name" value="Zn_ribbon_TFIIS"/>
    <property type="match status" value="1"/>
</dbReference>
<dbReference type="InterPro" id="IPR036575">
    <property type="entry name" value="TFIIS_cen_dom_sf"/>
</dbReference>
<name>A0A6C0DD00_9ZZZZ</name>
<keyword evidence="3" id="KW-0862">Zinc</keyword>
<dbReference type="PROSITE" id="PS00466">
    <property type="entry name" value="ZF_TFIIS_1"/>
    <property type="match status" value="1"/>
</dbReference>
<evidence type="ECO:0000256" key="2">
    <source>
        <dbReference type="ARBA" id="ARBA00022771"/>
    </source>
</evidence>
<dbReference type="EMBL" id="MN739580">
    <property type="protein sequence ID" value="QHT14220.1"/>
    <property type="molecule type" value="Genomic_DNA"/>
</dbReference>
<sequence length="398" mass="46013">MPPSKDYPVLVINQDGEIKKAALKRGASKGELTLQHIQSFYDKKNRDIDIVATYPYKTYTIFLFGSVNGDEGTENNHQLPPPYDTNMVYGDMIVVASKEEGSFAQPIEFTTEEYDQFYSKSFGGYASDEEEDVPVVDVDVPEQEDGEEEEEEEEEIDGEEEEEKDVDLDGGDLDEADEAKPKIKKKRGSSKALPANSILTTINTYAYPNRPILSEDEQLKEGVSYEGIRIREQLVQKLTCHFDTRLNSEQIEQLEMCIYNGALKEATRRNVVRSWDYPLFLHIYKMRTRQIASNFDPASYVKNTDLFENFDKGNITFDSIATMNSYDLYPSKWKESFELQQLREKNQLEGNRSMATDQFLCTRCWKRQCTYYEMQTRSADEPMTIFITCVNCGKHWRQ</sequence>
<feature type="region of interest" description="Disordered" evidence="4">
    <location>
        <begin position="128"/>
        <end position="188"/>
    </location>
</feature>
<dbReference type="GO" id="GO:0005634">
    <property type="term" value="C:nucleus"/>
    <property type="evidence" value="ECO:0007669"/>
    <property type="project" value="TreeGrafter"/>
</dbReference>
<dbReference type="SUPFAM" id="SSF46942">
    <property type="entry name" value="Elongation factor TFIIS domain 2"/>
    <property type="match status" value="1"/>
</dbReference>
<proteinExistence type="predicted"/>
<keyword evidence="1" id="KW-0479">Metal-binding</keyword>
<evidence type="ECO:0000259" key="5">
    <source>
        <dbReference type="PROSITE" id="PS51133"/>
    </source>
</evidence>
<dbReference type="GO" id="GO:0003676">
    <property type="term" value="F:nucleic acid binding"/>
    <property type="evidence" value="ECO:0007669"/>
    <property type="project" value="InterPro"/>
</dbReference>
<feature type="compositionally biased region" description="Acidic residues" evidence="4">
    <location>
        <begin position="128"/>
        <end position="177"/>
    </location>
</feature>
<dbReference type="PANTHER" id="PTHR11477">
    <property type="entry name" value="TRANSCRIPTION FACTOR S-II ZINC FINGER DOMAIN-CONTAINING PROTEIN"/>
    <property type="match status" value="1"/>
</dbReference>
<reference evidence="6" key="1">
    <citation type="journal article" date="2020" name="Nature">
        <title>Giant virus diversity and host interactions through global metagenomics.</title>
        <authorList>
            <person name="Schulz F."/>
            <person name="Roux S."/>
            <person name="Paez-Espino D."/>
            <person name="Jungbluth S."/>
            <person name="Walsh D.A."/>
            <person name="Denef V.J."/>
            <person name="McMahon K.D."/>
            <person name="Konstantinidis K.T."/>
            <person name="Eloe-Fadrosh E.A."/>
            <person name="Kyrpides N.C."/>
            <person name="Woyke T."/>
        </authorList>
    </citation>
    <scope>NUCLEOTIDE SEQUENCE</scope>
    <source>
        <strain evidence="6">GVMAG-M-3300023174-137</strain>
    </source>
</reference>
<dbReference type="SMART" id="SM00440">
    <property type="entry name" value="ZnF_C2C2"/>
    <property type="match status" value="1"/>
</dbReference>